<keyword evidence="2" id="KW-0540">Nuclease</keyword>
<dbReference type="CDD" id="cd06127">
    <property type="entry name" value="DEDDh"/>
    <property type="match status" value="1"/>
</dbReference>
<keyword evidence="2" id="KW-0269">Exonuclease</keyword>
<gene>
    <name evidence="2" type="ORF">IGS68_12200</name>
</gene>
<dbReference type="GO" id="GO:0004527">
    <property type="term" value="F:exonuclease activity"/>
    <property type="evidence" value="ECO:0007669"/>
    <property type="project" value="UniProtKB-KW"/>
</dbReference>
<keyword evidence="2" id="KW-0378">Hydrolase</keyword>
<evidence type="ECO:0000313" key="3">
    <source>
        <dbReference type="Proteomes" id="UP000595197"/>
    </source>
</evidence>
<dbReference type="SMART" id="SM00479">
    <property type="entry name" value="EXOIII"/>
    <property type="match status" value="1"/>
</dbReference>
<dbReference type="InterPro" id="IPR012337">
    <property type="entry name" value="RNaseH-like_sf"/>
</dbReference>
<protein>
    <submittedName>
        <fullName evidence="2">3'-5' exonuclease</fullName>
    </submittedName>
</protein>
<evidence type="ECO:0000313" key="2">
    <source>
        <dbReference type="EMBL" id="QQP91912.1"/>
    </source>
</evidence>
<dbReference type="PANTHER" id="PTHR30231">
    <property type="entry name" value="DNA POLYMERASE III SUBUNIT EPSILON"/>
    <property type="match status" value="1"/>
</dbReference>
<proteinExistence type="predicted"/>
<dbReference type="Gene3D" id="3.30.420.10">
    <property type="entry name" value="Ribonuclease H-like superfamily/Ribonuclease H"/>
    <property type="match status" value="1"/>
</dbReference>
<name>A0ABX7BBZ4_9PROT</name>
<dbReference type="InterPro" id="IPR013520">
    <property type="entry name" value="Ribonucl_H"/>
</dbReference>
<feature type="domain" description="Exonuclease" evidence="1">
    <location>
        <begin position="2"/>
        <end position="158"/>
    </location>
</feature>
<dbReference type="SUPFAM" id="SSF53098">
    <property type="entry name" value="Ribonuclease H-like"/>
    <property type="match status" value="1"/>
</dbReference>
<sequence>MRTLYVDTETSGVRNGPAGLVEIAVIDQDGTVLMDQLVNPIHPIAPFCTQIHGITDEMVAQAPTWDDIRPELTRILEGARFVAHNAQFDLAVVGEAAAGIAESTCTVNLCRAKLGYALKLSLAAERAGHVAAGPWHRAAADALACRTVHGWLETLPDLTAEERRAVRAEINREKAALKAARKAIDPRLQKVRRDRCPEPLRRGQPWTPEQDERLLRMWREGAAVLDILELFLRTPVSIFARLVHLNVIEPVHNPYGTRLHEP</sequence>
<dbReference type="PANTHER" id="PTHR30231:SF37">
    <property type="entry name" value="EXODEOXYRIBONUCLEASE 10"/>
    <property type="match status" value="1"/>
</dbReference>
<accession>A0ABX7BBZ4</accession>
<dbReference type="Pfam" id="PF00929">
    <property type="entry name" value="RNase_T"/>
    <property type="match status" value="1"/>
</dbReference>
<dbReference type="Proteomes" id="UP000595197">
    <property type="component" value="Chromosome"/>
</dbReference>
<keyword evidence="3" id="KW-1185">Reference proteome</keyword>
<dbReference type="EMBL" id="CP067420">
    <property type="protein sequence ID" value="QQP91912.1"/>
    <property type="molecule type" value="Genomic_DNA"/>
</dbReference>
<organism evidence="2 3">
    <name type="scientific">Skermanella cutis</name>
    <dbReference type="NCBI Taxonomy" id="2775420"/>
    <lineage>
        <taxon>Bacteria</taxon>
        <taxon>Pseudomonadati</taxon>
        <taxon>Pseudomonadota</taxon>
        <taxon>Alphaproteobacteria</taxon>
        <taxon>Rhodospirillales</taxon>
        <taxon>Azospirillaceae</taxon>
        <taxon>Skermanella</taxon>
    </lineage>
</organism>
<evidence type="ECO:0000259" key="1">
    <source>
        <dbReference type="SMART" id="SM00479"/>
    </source>
</evidence>
<reference evidence="2" key="1">
    <citation type="submission" date="2021-02" db="EMBL/GenBank/DDBJ databases">
        <title>Skermanella TT6 skin isolate.</title>
        <authorList>
            <person name="Lee K."/>
            <person name="Ganzorig M."/>
        </authorList>
    </citation>
    <scope>NUCLEOTIDE SEQUENCE</scope>
    <source>
        <strain evidence="2">TT6</strain>
    </source>
</reference>
<dbReference type="InterPro" id="IPR036397">
    <property type="entry name" value="RNaseH_sf"/>
</dbReference>
<dbReference type="RefSeq" id="WP_201080324.1">
    <property type="nucleotide sequence ID" value="NZ_CP067420.1"/>
</dbReference>